<sequence length="132" mass="15313">MSKKDFRQIYFYEFKLDRTAAQTARNINQVWGEGSVNEATVQRWFQRFRHGRPAREDRKRRTCIPDVNDQLKMLVQNCPRATVQDFAKLLELSPCTVAKHLQQIGVRKKGGEWTYCVDNAAALLGVKIAKQN</sequence>
<dbReference type="WBParaSite" id="ASIM_0001803901-mRNA-1">
    <property type="protein sequence ID" value="ASIM_0001803901-mRNA-1"/>
    <property type="gene ID" value="ASIM_0001803901"/>
</dbReference>
<reference evidence="2 3" key="2">
    <citation type="submission" date="2018-11" db="EMBL/GenBank/DDBJ databases">
        <authorList>
            <consortium name="Pathogen Informatics"/>
        </authorList>
    </citation>
    <scope>NUCLEOTIDE SEQUENCE [LARGE SCALE GENOMIC DNA]</scope>
</reference>
<evidence type="ECO:0000313" key="3">
    <source>
        <dbReference type="Proteomes" id="UP000267096"/>
    </source>
</evidence>
<dbReference type="GO" id="GO:0046975">
    <property type="term" value="F:histone H3K36 methyltransferase activity"/>
    <property type="evidence" value="ECO:0007669"/>
    <property type="project" value="TreeGrafter"/>
</dbReference>
<dbReference type="EMBL" id="UYRR01034126">
    <property type="protein sequence ID" value="VDK60415.1"/>
    <property type="molecule type" value="Genomic_DNA"/>
</dbReference>
<dbReference type="PANTHER" id="PTHR46060">
    <property type="entry name" value="MARINER MOS1 TRANSPOSASE-LIKE PROTEIN"/>
    <property type="match status" value="1"/>
</dbReference>
<accession>A0A0M3KAP3</accession>
<dbReference type="GO" id="GO:0035861">
    <property type="term" value="C:site of double-strand break"/>
    <property type="evidence" value="ECO:0007669"/>
    <property type="project" value="TreeGrafter"/>
</dbReference>
<protein>
    <submittedName>
        <fullName evidence="4">HTH_48 domain-containing protein</fullName>
    </submittedName>
</protein>
<dbReference type="GO" id="GO:0015074">
    <property type="term" value="P:DNA integration"/>
    <property type="evidence" value="ECO:0007669"/>
    <property type="project" value="TreeGrafter"/>
</dbReference>
<proteinExistence type="predicted"/>
<feature type="domain" description="Mos1 transposase HTH" evidence="1">
    <location>
        <begin position="3"/>
        <end position="51"/>
    </location>
</feature>
<dbReference type="PANTHER" id="PTHR46060:SF2">
    <property type="entry name" value="HISTONE-LYSINE N-METHYLTRANSFERASE SETMAR"/>
    <property type="match status" value="1"/>
</dbReference>
<dbReference type="InterPro" id="IPR041426">
    <property type="entry name" value="Mos1_HTH"/>
</dbReference>
<dbReference type="Proteomes" id="UP000267096">
    <property type="component" value="Unassembled WGS sequence"/>
</dbReference>
<evidence type="ECO:0000313" key="2">
    <source>
        <dbReference type="EMBL" id="VDK60415.1"/>
    </source>
</evidence>
<organism evidence="4">
    <name type="scientific">Anisakis simplex</name>
    <name type="common">Herring worm</name>
    <dbReference type="NCBI Taxonomy" id="6269"/>
    <lineage>
        <taxon>Eukaryota</taxon>
        <taxon>Metazoa</taxon>
        <taxon>Ecdysozoa</taxon>
        <taxon>Nematoda</taxon>
        <taxon>Chromadorea</taxon>
        <taxon>Rhabditida</taxon>
        <taxon>Spirurina</taxon>
        <taxon>Ascaridomorpha</taxon>
        <taxon>Ascaridoidea</taxon>
        <taxon>Anisakidae</taxon>
        <taxon>Anisakis</taxon>
        <taxon>Anisakis simplex complex</taxon>
    </lineage>
</organism>
<dbReference type="InterPro" id="IPR052709">
    <property type="entry name" value="Transposase-MT_Hybrid"/>
</dbReference>
<dbReference type="GO" id="GO:0000014">
    <property type="term" value="F:single-stranded DNA endodeoxyribonuclease activity"/>
    <property type="evidence" value="ECO:0007669"/>
    <property type="project" value="TreeGrafter"/>
</dbReference>
<reference evidence="4" key="1">
    <citation type="submission" date="2017-02" db="UniProtKB">
        <authorList>
            <consortium name="WormBaseParasite"/>
        </authorList>
    </citation>
    <scope>IDENTIFICATION</scope>
</reference>
<dbReference type="GO" id="GO:0005634">
    <property type="term" value="C:nucleus"/>
    <property type="evidence" value="ECO:0007669"/>
    <property type="project" value="TreeGrafter"/>
</dbReference>
<keyword evidence="3" id="KW-1185">Reference proteome</keyword>
<evidence type="ECO:0000259" key="1">
    <source>
        <dbReference type="Pfam" id="PF17906"/>
    </source>
</evidence>
<dbReference type="GO" id="GO:0006303">
    <property type="term" value="P:double-strand break repair via nonhomologous end joining"/>
    <property type="evidence" value="ECO:0007669"/>
    <property type="project" value="TreeGrafter"/>
</dbReference>
<dbReference type="GO" id="GO:0003690">
    <property type="term" value="F:double-stranded DNA binding"/>
    <property type="evidence" value="ECO:0007669"/>
    <property type="project" value="TreeGrafter"/>
</dbReference>
<dbReference type="GO" id="GO:0044547">
    <property type="term" value="F:DNA topoisomerase binding"/>
    <property type="evidence" value="ECO:0007669"/>
    <property type="project" value="TreeGrafter"/>
</dbReference>
<dbReference type="GO" id="GO:0031297">
    <property type="term" value="P:replication fork processing"/>
    <property type="evidence" value="ECO:0007669"/>
    <property type="project" value="TreeGrafter"/>
</dbReference>
<dbReference type="GO" id="GO:0000729">
    <property type="term" value="P:DNA double-strand break processing"/>
    <property type="evidence" value="ECO:0007669"/>
    <property type="project" value="TreeGrafter"/>
</dbReference>
<dbReference type="Gene3D" id="1.10.10.1450">
    <property type="match status" value="1"/>
</dbReference>
<dbReference type="AlphaFoldDB" id="A0A0M3KAP3"/>
<name>A0A0M3KAP3_ANISI</name>
<dbReference type="GO" id="GO:0042800">
    <property type="term" value="F:histone H3K4 methyltransferase activity"/>
    <property type="evidence" value="ECO:0007669"/>
    <property type="project" value="TreeGrafter"/>
</dbReference>
<gene>
    <name evidence="2" type="ORF">ASIM_LOCUS17441</name>
</gene>
<dbReference type="GO" id="GO:0003697">
    <property type="term" value="F:single-stranded DNA binding"/>
    <property type="evidence" value="ECO:0007669"/>
    <property type="project" value="TreeGrafter"/>
</dbReference>
<dbReference type="GO" id="GO:0044774">
    <property type="term" value="P:mitotic DNA integrity checkpoint signaling"/>
    <property type="evidence" value="ECO:0007669"/>
    <property type="project" value="TreeGrafter"/>
</dbReference>
<evidence type="ECO:0000313" key="4">
    <source>
        <dbReference type="WBParaSite" id="ASIM_0001803901-mRNA-1"/>
    </source>
</evidence>
<dbReference type="OrthoDB" id="5872915at2759"/>
<dbReference type="Pfam" id="PF17906">
    <property type="entry name" value="HTH_48"/>
    <property type="match status" value="1"/>
</dbReference>
<dbReference type="GO" id="GO:0000793">
    <property type="term" value="C:condensed chromosome"/>
    <property type="evidence" value="ECO:0007669"/>
    <property type="project" value="TreeGrafter"/>
</dbReference>